<dbReference type="Proteomes" id="UP001549920">
    <property type="component" value="Unassembled WGS sequence"/>
</dbReference>
<proteinExistence type="predicted"/>
<protein>
    <recommendedName>
        <fullName evidence="1">Reverse transcriptase domain-containing protein</fullName>
    </recommendedName>
</protein>
<evidence type="ECO:0000259" key="1">
    <source>
        <dbReference type="PROSITE" id="PS50878"/>
    </source>
</evidence>
<feature type="domain" description="Reverse transcriptase" evidence="1">
    <location>
        <begin position="500"/>
        <end position="785"/>
    </location>
</feature>
<name>A0ABR3I9L2_LOXSC</name>
<accession>A0ABR3I9L2</accession>
<reference evidence="2 3" key="1">
    <citation type="submission" date="2024-06" db="EMBL/GenBank/DDBJ databases">
        <title>A chromosome-level genome assembly of beet webworm, Loxostege sticticalis.</title>
        <authorList>
            <person name="Zhang Y."/>
        </authorList>
    </citation>
    <scope>NUCLEOTIDE SEQUENCE [LARGE SCALE GENOMIC DNA]</scope>
    <source>
        <strain evidence="2">AQ026</strain>
        <tissue evidence="2">Whole body</tissue>
    </source>
</reference>
<gene>
    <name evidence="2" type="ORF">ABMA27_014634</name>
</gene>
<dbReference type="PROSITE" id="PS50878">
    <property type="entry name" value="RT_POL"/>
    <property type="match status" value="1"/>
</dbReference>
<evidence type="ECO:0000313" key="2">
    <source>
        <dbReference type="EMBL" id="KAL0892962.1"/>
    </source>
</evidence>
<dbReference type="InterPro" id="IPR000477">
    <property type="entry name" value="RT_dom"/>
</dbReference>
<dbReference type="SUPFAM" id="SSF56672">
    <property type="entry name" value="DNA/RNA polymerases"/>
    <property type="match status" value="1"/>
</dbReference>
<dbReference type="Pfam" id="PF00078">
    <property type="entry name" value="RVT_1"/>
    <property type="match status" value="1"/>
</dbReference>
<dbReference type="PANTHER" id="PTHR35450">
    <property type="entry name" value="REVERSE TRANSCRIPTASE DOMAIN-CONTAINING PROTEIN"/>
    <property type="match status" value="1"/>
</dbReference>
<dbReference type="PANTHER" id="PTHR35450:SF2">
    <property type="entry name" value="REVERSE TRANSCRIPTASE DOMAIN-CONTAINING PROTEIN"/>
    <property type="match status" value="1"/>
</dbReference>
<evidence type="ECO:0000313" key="3">
    <source>
        <dbReference type="Proteomes" id="UP001549920"/>
    </source>
</evidence>
<keyword evidence="3" id="KW-1185">Reference proteome</keyword>
<comment type="caution">
    <text evidence="2">The sequence shown here is derived from an EMBL/GenBank/DDBJ whole genome shotgun (WGS) entry which is preliminary data.</text>
</comment>
<organism evidence="2 3">
    <name type="scientific">Loxostege sticticalis</name>
    <name type="common">Beet webworm moth</name>
    <dbReference type="NCBI Taxonomy" id="481309"/>
    <lineage>
        <taxon>Eukaryota</taxon>
        <taxon>Metazoa</taxon>
        <taxon>Ecdysozoa</taxon>
        <taxon>Arthropoda</taxon>
        <taxon>Hexapoda</taxon>
        <taxon>Insecta</taxon>
        <taxon>Pterygota</taxon>
        <taxon>Neoptera</taxon>
        <taxon>Endopterygota</taxon>
        <taxon>Lepidoptera</taxon>
        <taxon>Glossata</taxon>
        <taxon>Ditrysia</taxon>
        <taxon>Pyraloidea</taxon>
        <taxon>Crambidae</taxon>
        <taxon>Pyraustinae</taxon>
        <taxon>Loxostege</taxon>
    </lineage>
</organism>
<dbReference type="InterPro" id="IPR043502">
    <property type="entry name" value="DNA/RNA_pol_sf"/>
</dbReference>
<dbReference type="CDD" id="cd01650">
    <property type="entry name" value="RT_nLTR_like"/>
    <property type="match status" value="1"/>
</dbReference>
<sequence length="1213" mass="141789">MEATRQRLGDQRRAIVNNKLLPLNILQEIKADVSALLQMTDQTSSPPTHSQITQPNTDVTLGRERMRWTDDINEAIVKCYYEVTDFEKDMTMYRKKLREKFIQQFPNLENLSEQRISDQYRAIIRNKYITEHRIKELRQEVEDQFPYSQNFETPLNDQQFETQPTLDSQITHDELNITQPNDTDEQSENTNTIQNSFQKYVEPSVIENTFETSFNKFKNIDPLERPYIPKQIPSRKLAFIVDCLNKNIIPNYLNNDQDFTTLHAIIYSAAYTAAICNNTKIHETNNTFTKRIRKPCWQIRMENKINKLRSDIGRLTQYMKGNRNAKIVRTVEEIKNKHKTHATYENPNSELVHFLDTLKQKLNATASRLKRYLTCTKRKQQNTQFHNNEKNFYRNLPSNNNSTQIRNNNTTPEQQELRQFWANIWENPVQHNNDAKWIEEINTTTNIPDMNFEYITVETFIQVINRTHNWKSPGTDNIHNYWYKKLTCTHPYIHNHINKFLDTPDTLPNFITQGVTYMIPKDTDTSNPAKYRPITCLQTIYKILTSCISETIYKHLDENDILAEEQKGCRKYSKGCKEQLTIDAIVMREAFRKRKNIHTMFIDYQKAFDSVPHTWLFYVLNLYKIHPTIVTFLKSATQKWQTVLKIKQSGNSLTTDPIRIQRGIFQGDALSPLWFCLALNPLSTLLNDSQIGFRLTSNRHDPVLSHLLYMDDIKLYGSSKEDLFHLADITQEFSNDIHMQFGIDKCKTHSVERGKIQHNPYLLETGEQITTMDETDTYKYLGFHQSRQIQQKQTKLELKTKFKQRLKLILNTHLNSKNLVKAINTYAIPVLTYSFGIITWSKTDLDTLQRTINTSLTKFRKHHPKTCTQRLVLARSEGGRGIIDIKNLHNKQITALRSYFHEKANKVPLYRHLIDSDKKLTPLNLNDRNHQLNEQQSTTQDKLSIWAQKSLHGRHRADLTQPHVDKNASNAWLRRGELFPETEAFMLAIQDQVIATRNYRKHITKELSFDLCRHCNSAPETIQHITGACKTLVQSDYKHRHDQVASIIHQYLAHKHNIISQKAPYYKYSPAVVSENNNFKIYWDRTILTDKTIHFNRPDITIHDKNNNIVYLIDIAIPNTHNLQSTVSEKISKYQDLAIELKTQWHAHTVYIVPIVISSTGVVPTSLNKSLEVLQISPKIIPLLQKAVILNTCRITRKFLSSDPSTLHAVTLG</sequence>
<dbReference type="EMBL" id="JBEUOH010000006">
    <property type="protein sequence ID" value="KAL0892962.1"/>
    <property type="molecule type" value="Genomic_DNA"/>
</dbReference>